<protein>
    <recommendedName>
        <fullName evidence="4">Right handed beta helix region</fullName>
    </recommendedName>
</protein>
<evidence type="ECO:0008006" key="4">
    <source>
        <dbReference type="Google" id="ProtNLM"/>
    </source>
</evidence>
<keyword evidence="1" id="KW-0732">Signal</keyword>
<dbReference type="AlphaFoldDB" id="A0A1G7H6Y4"/>
<dbReference type="Proteomes" id="UP000182114">
    <property type="component" value="Unassembled WGS sequence"/>
</dbReference>
<dbReference type="eggNOG" id="ENOG50311DY">
    <property type="taxonomic scope" value="Bacteria"/>
</dbReference>
<name>A0A1G7H6Y4_9FLAO</name>
<evidence type="ECO:0000256" key="1">
    <source>
        <dbReference type="SAM" id="SignalP"/>
    </source>
</evidence>
<keyword evidence="3" id="KW-1185">Reference proteome</keyword>
<proteinExistence type="predicted"/>
<organism evidence="2 3">
    <name type="scientific">Cellulophaga baltica</name>
    <dbReference type="NCBI Taxonomy" id="76594"/>
    <lineage>
        <taxon>Bacteria</taxon>
        <taxon>Pseudomonadati</taxon>
        <taxon>Bacteroidota</taxon>
        <taxon>Flavobacteriia</taxon>
        <taxon>Flavobacteriales</taxon>
        <taxon>Flavobacteriaceae</taxon>
        <taxon>Cellulophaga</taxon>
    </lineage>
</organism>
<feature type="chain" id="PRO_5010314370" description="Right handed beta helix region" evidence="1">
    <location>
        <begin position="20"/>
        <end position="751"/>
    </location>
</feature>
<gene>
    <name evidence="2" type="ORF">SAMN04487992_105315</name>
</gene>
<evidence type="ECO:0000313" key="2">
    <source>
        <dbReference type="EMBL" id="SDE96166.1"/>
    </source>
</evidence>
<reference evidence="3" key="1">
    <citation type="submission" date="2016-10" db="EMBL/GenBank/DDBJ databases">
        <authorList>
            <person name="Varghese N."/>
            <person name="Submissions S."/>
        </authorList>
    </citation>
    <scope>NUCLEOTIDE SEQUENCE [LARGE SCALE GENOMIC DNA]</scope>
    <source>
        <strain evidence="3">DSM 24729</strain>
    </source>
</reference>
<sequence length="751" mass="83755">MLCTVMMAVFLLFSGVSCKKDTEFSETVLLPEEEVIIDVENTIVIPENFDWSNIPADYKDAVWNIQFDFDLNAATIILPEGVTLYFTGGSLSNGTVTGDGTSTIVSKTKYQVFEGIDLAGTFVEEQYLMPYWFGAVMNGITDDRDVFVETLAQAHAVTARVMVDKDIFLDVEQTGTKSIFLEDNTWIEGKNDANIIINNLLSPAFYIVLSENLVFKNITLLWDNKYDASINAFADINSANLTRLKEFMTSERGVVFNSSYPMFRGPTSFYAIFSIEASSYIEYDNVKFVAKGDTADRFIPWGIKFKEQYTSDQMVTGTSGETAVSKNVLLNNVVMDGVIMGIQGIVQDFKSEGLKAYRYSDAQKLDGAYLGGYNGTLYHFPPPHLIYLNNDSSKNYTVTNVEINNTIDEGEYVGVNNVRKTGIENSGFCNSLKLVGVQYNVSVDNYKSYRRDGIADIGDLKNSVIKNLYSESRTEIFEEDVKYASLRFVGEEMENTIFENIVIKDNSAVSTFYPMDYTFGNHILWDNVNVFVNELNTDDAGFFGIFGSNNTIVNSSLSIEKHTSSQLNRGVIFHNEETLSSGANNHYEVTVNGWRTIDGDFREENCRMLFANSDNPNANYAKVIDTSNDYIIEQIDNVQQDQWTRTEVVDLGLGNSQKLDINIPAGFTVEHVSVNTLESLVSGSIVSLGTSNTFKDNLLGTISKATGIKTNLVNEVIASAGHRDVYIYSNGDFNNTGKIEVTLKLVRGSQY</sequence>
<feature type="signal peptide" evidence="1">
    <location>
        <begin position="1"/>
        <end position="19"/>
    </location>
</feature>
<dbReference type="EMBL" id="FNBD01000005">
    <property type="protein sequence ID" value="SDE96166.1"/>
    <property type="molecule type" value="Genomic_DNA"/>
</dbReference>
<accession>A0A1G7H6Y4</accession>
<evidence type="ECO:0000313" key="3">
    <source>
        <dbReference type="Proteomes" id="UP000182114"/>
    </source>
</evidence>